<feature type="domain" description="DUF4368" evidence="1">
    <location>
        <begin position="8"/>
        <end position="73"/>
    </location>
</feature>
<evidence type="ECO:0000313" key="2">
    <source>
        <dbReference type="EMBL" id="MSB51119.1"/>
    </source>
</evidence>
<evidence type="ECO:0000313" key="3">
    <source>
        <dbReference type="Proteomes" id="UP000429811"/>
    </source>
</evidence>
<organism evidence="2 3">
    <name type="scientific">Flavonifractor plautii</name>
    <name type="common">Fusobacterium plautii</name>
    <dbReference type="NCBI Taxonomy" id="292800"/>
    <lineage>
        <taxon>Bacteria</taxon>
        <taxon>Bacillati</taxon>
        <taxon>Bacillota</taxon>
        <taxon>Clostridia</taxon>
        <taxon>Eubacteriales</taxon>
        <taxon>Oscillospiraceae</taxon>
        <taxon>Flavonifractor</taxon>
    </lineage>
</organism>
<dbReference type="Pfam" id="PF14287">
    <property type="entry name" value="DUF4368"/>
    <property type="match status" value="1"/>
</dbReference>
<sequence length="164" mass="19112">ISVLEKAVKSYEKHEKDADRFIALIDKYENFDKLTIAMLNEFIEKIFVHERDRKGSIQTTQEVEIYFNFVGRFVPPAFGEVELTPEELEEIRKREERKDRLHQNYLKRKASGAQKRYEDKIKGRKKAEIEAKKAAIRAEDIAKGVFVPVSSLPQREPMKGVQSA</sequence>
<dbReference type="InterPro" id="IPR025378">
    <property type="entry name" value="DUF4368"/>
</dbReference>
<feature type="non-terminal residue" evidence="2">
    <location>
        <position position="1"/>
    </location>
</feature>
<proteinExistence type="predicted"/>
<evidence type="ECO:0000259" key="1">
    <source>
        <dbReference type="Pfam" id="PF14287"/>
    </source>
</evidence>
<comment type="caution">
    <text evidence="2">The sequence shown here is derived from an EMBL/GenBank/DDBJ whole genome shotgun (WGS) entry which is preliminary data.</text>
</comment>
<name>A0A6I2RVH8_FLAPL</name>
<gene>
    <name evidence="2" type="ORF">GKE90_20935</name>
</gene>
<dbReference type="Proteomes" id="UP000429811">
    <property type="component" value="Unassembled WGS sequence"/>
</dbReference>
<dbReference type="EMBL" id="WKPO01000056">
    <property type="protein sequence ID" value="MSB51119.1"/>
    <property type="molecule type" value="Genomic_DNA"/>
</dbReference>
<protein>
    <submittedName>
        <fullName evidence="2">DUF4368 domain-containing protein</fullName>
    </submittedName>
</protein>
<dbReference type="RefSeq" id="WP_154251165.1">
    <property type="nucleotide sequence ID" value="NZ_JAQNCJ010000274.1"/>
</dbReference>
<reference evidence="2 3" key="1">
    <citation type="journal article" date="2019" name="Nat. Med.">
        <title>A library of human gut bacterial isolates paired with longitudinal multiomics data enables mechanistic microbiome research.</title>
        <authorList>
            <person name="Poyet M."/>
            <person name="Groussin M."/>
            <person name="Gibbons S.M."/>
            <person name="Avila-Pacheco J."/>
            <person name="Jiang X."/>
            <person name="Kearney S.M."/>
            <person name="Perrotta A.R."/>
            <person name="Berdy B."/>
            <person name="Zhao S."/>
            <person name="Lieberman T.D."/>
            <person name="Swanson P.K."/>
            <person name="Smith M."/>
            <person name="Roesemann S."/>
            <person name="Alexander J.E."/>
            <person name="Rich S.A."/>
            <person name="Livny J."/>
            <person name="Vlamakis H."/>
            <person name="Clish C."/>
            <person name="Bullock K."/>
            <person name="Deik A."/>
            <person name="Scott J."/>
            <person name="Pierce K.A."/>
            <person name="Xavier R.J."/>
            <person name="Alm E.J."/>
        </authorList>
    </citation>
    <scope>NUCLEOTIDE SEQUENCE [LARGE SCALE GENOMIC DNA]</scope>
    <source>
        <strain evidence="2 3">BIOML-A5</strain>
    </source>
</reference>
<dbReference type="AlphaFoldDB" id="A0A6I2RVH8"/>
<accession>A0A6I2RVH8</accession>